<proteinExistence type="predicted"/>
<dbReference type="EMBL" id="PNHD01000007">
    <property type="protein sequence ID" value="PMC59939.1"/>
    <property type="molecule type" value="Genomic_DNA"/>
</dbReference>
<name>A0A2N6SSB7_FINMA</name>
<dbReference type="InterPro" id="IPR035994">
    <property type="entry name" value="Nucleoside_phosphorylase_sf"/>
</dbReference>
<dbReference type="GO" id="GO:0003824">
    <property type="term" value="F:catalytic activity"/>
    <property type="evidence" value="ECO:0007669"/>
    <property type="project" value="InterPro"/>
</dbReference>
<gene>
    <name evidence="1" type="ORF">CJ208_06080</name>
</gene>
<dbReference type="Proteomes" id="UP000235723">
    <property type="component" value="Unassembled WGS sequence"/>
</dbReference>
<reference evidence="1 2" key="1">
    <citation type="submission" date="2017-09" db="EMBL/GenBank/DDBJ databases">
        <title>Bacterial strain isolated from the female urinary microbiota.</title>
        <authorList>
            <person name="Thomas-White K."/>
            <person name="Kumar N."/>
            <person name="Forster S."/>
            <person name="Putonti C."/>
            <person name="Lawley T."/>
            <person name="Wolfe A.J."/>
        </authorList>
    </citation>
    <scope>NUCLEOTIDE SEQUENCE [LARGE SCALE GENOMIC DNA]</scope>
    <source>
        <strain evidence="1 2">UMB0115</strain>
    </source>
</reference>
<organism evidence="1 2">
    <name type="scientific">Finegoldia magna</name>
    <name type="common">Peptostreptococcus magnus</name>
    <dbReference type="NCBI Taxonomy" id="1260"/>
    <lineage>
        <taxon>Bacteria</taxon>
        <taxon>Bacillati</taxon>
        <taxon>Bacillota</taxon>
        <taxon>Tissierellia</taxon>
        <taxon>Tissierellales</taxon>
        <taxon>Peptoniphilaceae</taxon>
        <taxon>Finegoldia</taxon>
    </lineage>
</organism>
<evidence type="ECO:0000313" key="2">
    <source>
        <dbReference type="Proteomes" id="UP000235723"/>
    </source>
</evidence>
<sequence>TDVMLRETRGLVSKRKAEGCIAVEMELAGVQAACGFYGFELYNFLEAGDVLDESCYEVEGLHNANHDLGKLYLALKFLKEI</sequence>
<dbReference type="GO" id="GO:0009116">
    <property type="term" value="P:nucleoside metabolic process"/>
    <property type="evidence" value="ECO:0007669"/>
    <property type="project" value="InterPro"/>
</dbReference>
<evidence type="ECO:0000313" key="1">
    <source>
        <dbReference type="EMBL" id="PMC59939.1"/>
    </source>
</evidence>
<dbReference type="AlphaFoldDB" id="A0A2N6SSB7"/>
<comment type="caution">
    <text evidence="1">The sequence shown here is derived from an EMBL/GenBank/DDBJ whole genome shotgun (WGS) entry which is preliminary data.</text>
</comment>
<feature type="non-terminal residue" evidence="1">
    <location>
        <position position="1"/>
    </location>
</feature>
<protein>
    <submittedName>
        <fullName evidence="1">Phosphorylase</fullName>
    </submittedName>
</protein>
<accession>A0A2N6SSB7</accession>
<dbReference type="SUPFAM" id="SSF53167">
    <property type="entry name" value="Purine and uridine phosphorylases"/>
    <property type="match status" value="1"/>
</dbReference>